<evidence type="ECO:0000256" key="1">
    <source>
        <dbReference type="SAM" id="Phobius"/>
    </source>
</evidence>
<keyword evidence="1" id="KW-0472">Membrane</keyword>
<proteinExistence type="predicted"/>
<organism evidence="2 3">
    <name type="scientific">Hamiltosporidium magnivora</name>
    <dbReference type="NCBI Taxonomy" id="148818"/>
    <lineage>
        <taxon>Eukaryota</taxon>
        <taxon>Fungi</taxon>
        <taxon>Fungi incertae sedis</taxon>
        <taxon>Microsporidia</taxon>
        <taxon>Dubosqiidae</taxon>
        <taxon>Hamiltosporidium</taxon>
    </lineage>
</organism>
<comment type="caution">
    <text evidence="2">The sequence shown here is derived from an EMBL/GenBank/DDBJ whole genome shotgun (WGS) entry which is preliminary data.</text>
</comment>
<reference evidence="2 3" key="1">
    <citation type="submission" date="2017-12" db="EMBL/GenBank/DDBJ databases">
        <authorList>
            <person name="Pombert J.-F."/>
            <person name="Haag K.L."/>
            <person name="Ebert D."/>
        </authorList>
    </citation>
    <scope>NUCLEOTIDE SEQUENCE [LARGE SCALE GENOMIC DNA]</scope>
    <source>
        <strain evidence="2">IL-BN-2</strain>
    </source>
</reference>
<dbReference type="Proteomes" id="UP000293045">
    <property type="component" value="Unassembled WGS sequence"/>
</dbReference>
<gene>
    <name evidence="2" type="ORF">CWI39_0123p0020</name>
</gene>
<accession>A0A4Q9LKY1</accession>
<dbReference type="EMBL" id="PIXR01000123">
    <property type="protein sequence ID" value="TBU08953.1"/>
    <property type="molecule type" value="Genomic_DNA"/>
</dbReference>
<protein>
    <submittedName>
        <fullName evidence="2">Uncharacterized protein</fullName>
    </submittedName>
</protein>
<dbReference type="VEuPathDB" id="MicrosporidiaDB:CWI39_0123p0020"/>
<evidence type="ECO:0000313" key="2">
    <source>
        <dbReference type="EMBL" id="TBU08953.1"/>
    </source>
</evidence>
<keyword evidence="1" id="KW-1133">Transmembrane helix</keyword>
<sequence>MLIYQKVRIILSNYHRENNLSLFNQNLLNFYKKKMILFMFFHIILCLGAGLRKSNTKIKLEDPTTAGKMHLGSFYDIIAVNTELKKSIDNIMNNIECDKKDQIIKTAIFYATEIHKYTDKKFHEFLTYFTTFICSIIYNYCNEEDFKTYQPELNAKFNDEQYKKLLEFISMPFIEKVLKNQSGFDEIVEFSNDMSTFQNKPENPGFPRVFIKILCNEDHVNNVKTLYDFLKEITKVEYHKYISAVLI</sequence>
<dbReference type="AlphaFoldDB" id="A0A4Q9LKY1"/>
<evidence type="ECO:0000313" key="3">
    <source>
        <dbReference type="Proteomes" id="UP000293045"/>
    </source>
</evidence>
<name>A0A4Q9LKY1_9MICR</name>
<keyword evidence="1" id="KW-0812">Transmembrane</keyword>
<feature type="transmembrane region" description="Helical" evidence="1">
    <location>
        <begin position="35"/>
        <end position="51"/>
    </location>
</feature>